<protein>
    <submittedName>
        <fullName evidence="1">(thale cress) hypothetical protein</fullName>
    </submittedName>
</protein>
<sequence>MEDELNKEVEEYLKMVEHEKPSPKMPMMFSPRLQLKYFPTTSPTSNQFLD</sequence>
<gene>
    <name evidence="1" type="ORF">AT9943_LOCUS20339</name>
</gene>
<dbReference type="Proteomes" id="UP000516314">
    <property type="component" value="Chromosome 5"/>
</dbReference>
<evidence type="ECO:0000313" key="1">
    <source>
        <dbReference type="EMBL" id="CAD5332960.1"/>
    </source>
</evidence>
<accession>A0A7G2FBZ7</accession>
<dbReference type="EMBL" id="LR881470">
    <property type="protein sequence ID" value="CAD5332960.1"/>
    <property type="molecule type" value="Genomic_DNA"/>
</dbReference>
<evidence type="ECO:0000313" key="2">
    <source>
        <dbReference type="Proteomes" id="UP000516314"/>
    </source>
</evidence>
<reference evidence="1 2" key="1">
    <citation type="submission" date="2020-09" db="EMBL/GenBank/DDBJ databases">
        <authorList>
            <person name="Ashkenazy H."/>
        </authorList>
    </citation>
    <scope>NUCLEOTIDE SEQUENCE [LARGE SCALE GENOMIC DNA]</scope>
    <source>
        <strain evidence="2">cv. Cdm-0</strain>
    </source>
</reference>
<dbReference type="AlphaFoldDB" id="A0A7G2FBZ7"/>
<name>A0A7G2FBZ7_ARATH</name>
<proteinExistence type="predicted"/>
<organism evidence="1 2">
    <name type="scientific">Arabidopsis thaliana</name>
    <name type="common">Mouse-ear cress</name>
    <dbReference type="NCBI Taxonomy" id="3702"/>
    <lineage>
        <taxon>Eukaryota</taxon>
        <taxon>Viridiplantae</taxon>
        <taxon>Streptophyta</taxon>
        <taxon>Embryophyta</taxon>
        <taxon>Tracheophyta</taxon>
        <taxon>Spermatophyta</taxon>
        <taxon>Magnoliopsida</taxon>
        <taxon>eudicotyledons</taxon>
        <taxon>Gunneridae</taxon>
        <taxon>Pentapetalae</taxon>
        <taxon>rosids</taxon>
        <taxon>malvids</taxon>
        <taxon>Brassicales</taxon>
        <taxon>Brassicaceae</taxon>
        <taxon>Camelineae</taxon>
        <taxon>Arabidopsis</taxon>
    </lineage>
</organism>